<dbReference type="OrthoDB" id="3642826at2759"/>
<dbReference type="AlphaFoldDB" id="A0A9Q9ASG8"/>
<keyword evidence="4" id="KW-1185">Reference proteome</keyword>
<feature type="compositionally biased region" description="Low complexity" evidence="1">
    <location>
        <begin position="28"/>
        <end position="55"/>
    </location>
</feature>
<evidence type="ECO:0000256" key="2">
    <source>
        <dbReference type="SAM" id="SignalP"/>
    </source>
</evidence>
<protein>
    <submittedName>
        <fullName evidence="3">Uncharacterized protein</fullName>
    </submittedName>
</protein>
<gene>
    <name evidence="3" type="ORF">Slin15195_G045110</name>
</gene>
<dbReference type="EMBL" id="CP099420">
    <property type="protein sequence ID" value="USW51192.1"/>
    <property type="molecule type" value="Genomic_DNA"/>
</dbReference>
<accession>A0A9Q9ASG8</accession>
<dbReference type="Proteomes" id="UP001056384">
    <property type="component" value="Chromosome 3"/>
</dbReference>
<feature type="region of interest" description="Disordered" evidence="1">
    <location>
        <begin position="860"/>
        <end position="893"/>
    </location>
</feature>
<evidence type="ECO:0000256" key="1">
    <source>
        <dbReference type="SAM" id="MobiDB-lite"/>
    </source>
</evidence>
<feature type="chain" id="PRO_5040214205" evidence="2">
    <location>
        <begin position="17"/>
        <end position="917"/>
    </location>
</feature>
<feature type="signal peptide" evidence="2">
    <location>
        <begin position="1"/>
        <end position="16"/>
    </location>
</feature>
<reference evidence="3" key="1">
    <citation type="submission" date="2022-06" db="EMBL/GenBank/DDBJ databases">
        <title>Complete genome sequences of two strains of the flax pathogen Septoria linicola.</title>
        <authorList>
            <person name="Lapalu N."/>
            <person name="Simon A."/>
            <person name="Demenou B."/>
            <person name="Paumier D."/>
            <person name="Guillot M.-P."/>
            <person name="Gout L."/>
            <person name="Valade R."/>
        </authorList>
    </citation>
    <scope>NUCLEOTIDE SEQUENCE</scope>
    <source>
        <strain evidence="3">SE15195</strain>
    </source>
</reference>
<proteinExistence type="predicted"/>
<feature type="region of interest" description="Disordered" evidence="1">
    <location>
        <begin position="395"/>
        <end position="415"/>
    </location>
</feature>
<feature type="region of interest" description="Disordered" evidence="1">
    <location>
        <begin position="469"/>
        <end position="489"/>
    </location>
</feature>
<name>A0A9Q9ASG8_9PEZI</name>
<evidence type="ECO:0000313" key="3">
    <source>
        <dbReference type="EMBL" id="USW51192.1"/>
    </source>
</evidence>
<organism evidence="3 4">
    <name type="scientific">Septoria linicola</name>
    <dbReference type="NCBI Taxonomy" id="215465"/>
    <lineage>
        <taxon>Eukaryota</taxon>
        <taxon>Fungi</taxon>
        <taxon>Dikarya</taxon>
        <taxon>Ascomycota</taxon>
        <taxon>Pezizomycotina</taxon>
        <taxon>Dothideomycetes</taxon>
        <taxon>Dothideomycetidae</taxon>
        <taxon>Mycosphaerellales</taxon>
        <taxon>Mycosphaerellaceae</taxon>
        <taxon>Septoria</taxon>
    </lineage>
</organism>
<evidence type="ECO:0000313" key="4">
    <source>
        <dbReference type="Proteomes" id="UP001056384"/>
    </source>
</evidence>
<keyword evidence="2" id="KW-0732">Signal</keyword>
<feature type="region of interest" description="Disordered" evidence="1">
    <location>
        <begin position="25"/>
        <end position="55"/>
    </location>
</feature>
<sequence>MKSPLLALAFTVLCEARIYNRQGPRNGTSTITSSMSTNSPASIAAAGPASTTSATHATSSISTTTTYTPKNETNGCCYIYPRAVGINTWWTSSVDVTVATVITTWLQYNNTIVPGNVTTKTVINATEIFGAHQVQSLDYTLQPVSATATKTDWVCGGWAPYSSGTAPCTSTISTTRTYSALSTAYYNTSNVLSGVPNSLLPANAVLYGKTSIDSTTATTFPSQRLIIEAPTPYYLFPAIDLFTSETCMGTKTTTNYTSYMMTTINGAATQVSSVYPIATVTGFDGASPINPGRSGNLYLNYTIAKPFPDGDYSDFNFTDWANGVIMGPAPGSVDAYMFRLPDDFPEFLAGIPEIRSEYPEIASCTNFAGDGEPTVHVPVNQLTDTSHVTMTMNGALRPPAGSPKPEPVVTTTKDRPPQFFTEIPVIETTADELETPGPEISRTLEVTKPGTTLDVPSHLTPPIAFSPVTGHSQDELATPEPKPHVSVPPKMPQIAKPDTALDTPETASHHTTQKIGDVIASVIGLVPQPGTTPAVQTDDVPRYTSAPKPVVTLDGTVISGDDKTEFILGGQTLAPGESAITIGDNTLELPAGGTAVVVNGHTSPIVATLAPNNRPAPKFTFGDDTITTNAATEFVIASRTLTPGGQAITLAGTTLSVASDASAVVINGHSSAIAVPAGVAISIGNALATPLVGGAYLLPGDKTLSPGANGLILAGTTYSLAEDGRSVIANGATSTLPSSSGFSASLTELILPGATLLPGHEAVISGMTYSLPTTGDEIYINGRSSRLPAAEPDSPMTLPNGVVATQSVVSNIVIDSQTLVPGGNAITVSGTTYSASGTEVIVVASGKTMTRAIDDIRLSTAVSSSKTKSPSSSRNTASASQTESASSPLSTGGTTTLGPGWRLSTLALGVALAVILT</sequence>